<accession>A0ABP7D543</accession>
<sequence length="84" mass="8240">MLRAVYPVAGGAGAALVTRAVLQAARQLVVGGNVTPPGRSGGGTALVWTAVSWAVSGGVGVYAGKKLVRPTPVTSVVATQPAQS</sequence>
<reference evidence="2" key="1">
    <citation type="journal article" date="2019" name="Int. J. Syst. Evol. Microbiol.">
        <title>The Global Catalogue of Microorganisms (GCM) 10K type strain sequencing project: providing services to taxonomists for standard genome sequencing and annotation.</title>
        <authorList>
            <consortium name="The Broad Institute Genomics Platform"/>
            <consortium name="The Broad Institute Genome Sequencing Center for Infectious Disease"/>
            <person name="Wu L."/>
            <person name="Ma J."/>
        </authorList>
    </citation>
    <scope>NUCLEOTIDE SEQUENCE [LARGE SCALE GENOMIC DNA]</scope>
    <source>
        <strain evidence="2">JCM 16548</strain>
    </source>
</reference>
<keyword evidence="2" id="KW-1185">Reference proteome</keyword>
<evidence type="ECO:0000313" key="2">
    <source>
        <dbReference type="Proteomes" id="UP001500051"/>
    </source>
</evidence>
<name>A0ABP7D543_9ACTN</name>
<gene>
    <name evidence="1" type="ORF">GCM10022204_14130</name>
</gene>
<dbReference type="Proteomes" id="UP001500051">
    <property type="component" value="Unassembled WGS sequence"/>
</dbReference>
<comment type="caution">
    <text evidence="1">The sequence shown here is derived from an EMBL/GenBank/DDBJ whole genome shotgun (WGS) entry which is preliminary data.</text>
</comment>
<evidence type="ECO:0008006" key="3">
    <source>
        <dbReference type="Google" id="ProtNLM"/>
    </source>
</evidence>
<protein>
    <recommendedName>
        <fullName evidence="3">DUF4235 domain-containing protein</fullName>
    </recommendedName>
</protein>
<evidence type="ECO:0000313" key="1">
    <source>
        <dbReference type="EMBL" id="GAA3698875.1"/>
    </source>
</evidence>
<organism evidence="1 2">
    <name type="scientific">Microlunatus aurantiacus</name>
    <dbReference type="NCBI Taxonomy" id="446786"/>
    <lineage>
        <taxon>Bacteria</taxon>
        <taxon>Bacillati</taxon>
        <taxon>Actinomycetota</taxon>
        <taxon>Actinomycetes</taxon>
        <taxon>Propionibacteriales</taxon>
        <taxon>Propionibacteriaceae</taxon>
        <taxon>Microlunatus</taxon>
    </lineage>
</organism>
<dbReference type="EMBL" id="BAAAYX010000003">
    <property type="protein sequence ID" value="GAA3698875.1"/>
    <property type="molecule type" value="Genomic_DNA"/>
</dbReference>
<proteinExistence type="predicted"/>